<feature type="compositionally biased region" description="Low complexity" evidence="10">
    <location>
        <begin position="52"/>
        <end position="64"/>
    </location>
</feature>
<organism evidence="12 13">
    <name type="scientific">Mesorhabditis belari</name>
    <dbReference type="NCBI Taxonomy" id="2138241"/>
    <lineage>
        <taxon>Eukaryota</taxon>
        <taxon>Metazoa</taxon>
        <taxon>Ecdysozoa</taxon>
        <taxon>Nematoda</taxon>
        <taxon>Chromadorea</taxon>
        <taxon>Rhabditida</taxon>
        <taxon>Rhabditina</taxon>
        <taxon>Rhabditomorpha</taxon>
        <taxon>Rhabditoidea</taxon>
        <taxon>Rhabditidae</taxon>
        <taxon>Mesorhabditinae</taxon>
        <taxon>Mesorhabditis</taxon>
    </lineage>
</organism>
<evidence type="ECO:0000259" key="11">
    <source>
        <dbReference type="PROSITE" id="PS52002"/>
    </source>
</evidence>
<keyword evidence="8" id="KW-0687">Ribonucleoprotein</keyword>
<dbReference type="Gene3D" id="2.30.30.100">
    <property type="match status" value="1"/>
</dbReference>
<sequence>MEYRGVLISVDGYMNVQMANAEEYIEGTNTGALGEMLIRCNNILYIGGAEDSGGSRQQSQPQQSCRNFARASSRKQYPRKGFADSIDNSSTSVSPTFPHVYAGLVGVINSKFAVIGELTHLSV</sequence>
<dbReference type="SMART" id="SM00651">
    <property type="entry name" value="Sm"/>
    <property type="match status" value="1"/>
</dbReference>
<evidence type="ECO:0000256" key="3">
    <source>
        <dbReference type="ARBA" id="ARBA00022664"/>
    </source>
</evidence>
<dbReference type="Proteomes" id="UP000887575">
    <property type="component" value="Unassembled WGS sequence"/>
</dbReference>
<evidence type="ECO:0000256" key="9">
    <source>
        <dbReference type="ARBA" id="ARBA00030144"/>
    </source>
</evidence>
<dbReference type="GO" id="GO:0034715">
    <property type="term" value="C:pICln-Sm protein complex"/>
    <property type="evidence" value="ECO:0007669"/>
    <property type="project" value="TreeGrafter"/>
</dbReference>
<dbReference type="InterPro" id="IPR034100">
    <property type="entry name" value="Sm_F"/>
</dbReference>
<dbReference type="PROSITE" id="PS52002">
    <property type="entry name" value="SM"/>
    <property type="match status" value="1"/>
</dbReference>
<protein>
    <recommendedName>
        <fullName evidence="9">Sm protein F</fullName>
    </recommendedName>
</protein>
<keyword evidence="4" id="KW-0747">Spliceosome</keyword>
<comment type="similarity">
    <text evidence="2">Belongs to the snRNP Sm proteins family. SmF/LSm6 subfamily.</text>
</comment>
<evidence type="ECO:0000256" key="7">
    <source>
        <dbReference type="ARBA" id="ARBA00023242"/>
    </source>
</evidence>
<accession>A0AAF3ERJ3</accession>
<evidence type="ECO:0000313" key="12">
    <source>
        <dbReference type="Proteomes" id="UP000887575"/>
    </source>
</evidence>
<feature type="region of interest" description="Disordered" evidence="10">
    <location>
        <begin position="51"/>
        <end position="91"/>
    </location>
</feature>
<dbReference type="CDD" id="cd01722">
    <property type="entry name" value="Sm_F"/>
    <property type="match status" value="1"/>
</dbReference>
<evidence type="ECO:0000256" key="6">
    <source>
        <dbReference type="ARBA" id="ARBA00023187"/>
    </source>
</evidence>
<evidence type="ECO:0000256" key="8">
    <source>
        <dbReference type="ARBA" id="ARBA00023274"/>
    </source>
</evidence>
<keyword evidence="5" id="KW-0694">RNA-binding</keyword>
<dbReference type="PANTHER" id="PTHR11021:SF0">
    <property type="entry name" value="SMALL NUCLEAR RIBONUCLEOPROTEIN F"/>
    <property type="match status" value="1"/>
</dbReference>
<evidence type="ECO:0000256" key="4">
    <source>
        <dbReference type="ARBA" id="ARBA00022728"/>
    </source>
</evidence>
<dbReference type="InterPro" id="IPR047575">
    <property type="entry name" value="Sm"/>
</dbReference>
<dbReference type="GO" id="GO:0071013">
    <property type="term" value="C:catalytic step 2 spliceosome"/>
    <property type="evidence" value="ECO:0007669"/>
    <property type="project" value="TreeGrafter"/>
</dbReference>
<evidence type="ECO:0000256" key="2">
    <source>
        <dbReference type="ARBA" id="ARBA00007927"/>
    </source>
</evidence>
<name>A0AAF3ERJ3_9BILA</name>
<keyword evidence="12" id="KW-1185">Reference proteome</keyword>
<dbReference type="AlphaFoldDB" id="A0AAF3ERJ3"/>
<keyword evidence="7" id="KW-0539">Nucleus</keyword>
<feature type="domain" description="Sm" evidence="11">
    <location>
        <begin position="1"/>
        <end position="52"/>
    </location>
</feature>
<dbReference type="InterPro" id="IPR010920">
    <property type="entry name" value="LSM_dom_sf"/>
</dbReference>
<dbReference type="GO" id="GO:0005685">
    <property type="term" value="C:U1 snRNP"/>
    <property type="evidence" value="ECO:0007669"/>
    <property type="project" value="TreeGrafter"/>
</dbReference>
<keyword evidence="3" id="KW-0507">mRNA processing</keyword>
<evidence type="ECO:0000256" key="10">
    <source>
        <dbReference type="SAM" id="MobiDB-lite"/>
    </source>
</evidence>
<evidence type="ECO:0000256" key="1">
    <source>
        <dbReference type="ARBA" id="ARBA00004123"/>
    </source>
</evidence>
<dbReference type="Pfam" id="PF01423">
    <property type="entry name" value="LSM"/>
    <property type="match status" value="1"/>
</dbReference>
<dbReference type="WBParaSite" id="MBELARI_LOCUS16272">
    <property type="protein sequence ID" value="MBELARI_LOCUS16272"/>
    <property type="gene ID" value="MBELARI_LOCUS16272"/>
</dbReference>
<dbReference type="GO" id="GO:0000398">
    <property type="term" value="P:mRNA splicing, via spliceosome"/>
    <property type="evidence" value="ECO:0007669"/>
    <property type="project" value="InterPro"/>
</dbReference>
<dbReference type="InterPro" id="IPR001163">
    <property type="entry name" value="Sm_dom_euk/arc"/>
</dbReference>
<keyword evidence="6" id="KW-0508">mRNA splicing</keyword>
<evidence type="ECO:0000313" key="13">
    <source>
        <dbReference type="WBParaSite" id="MBELARI_LOCUS16272"/>
    </source>
</evidence>
<proteinExistence type="inferred from homology"/>
<dbReference type="GO" id="GO:0003723">
    <property type="term" value="F:RNA binding"/>
    <property type="evidence" value="ECO:0007669"/>
    <property type="project" value="UniProtKB-KW"/>
</dbReference>
<reference evidence="13" key="1">
    <citation type="submission" date="2024-02" db="UniProtKB">
        <authorList>
            <consortium name="WormBaseParasite"/>
        </authorList>
    </citation>
    <scope>IDENTIFICATION</scope>
</reference>
<evidence type="ECO:0000256" key="5">
    <source>
        <dbReference type="ARBA" id="ARBA00022884"/>
    </source>
</evidence>
<dbReference type="SUPFAM" id="SSF50182">
    <property type="entry name" value="Sm-like ribonucleoproteins"/>
    <property type="match status" value="1"/>
</dbReference>
<comment type="subcellular location">
    <subcellularLocation>
        <location evidence="1">Nucleus</location>
    </subcellularLocation>
</comment>
<dbReference type="PANTHER" id="PTHR11021">
    <property type="entry name" value="SMALL NUCLEAR RIBONUCLEOPROTEIN F SNRNP-F"/>
    <property type="match status" value="1"/>
</dbReference>
<dbReference type="InterPro" id="IPR016487">
    <property type="entry name" value="Lsm6/sSmF"/>
</dbReference>